<dbReference type="AlphaFoldDB" id="A0A0R0LW72"/>
<dbReference type="InterPro" id="IPR043128">
    <property type="entry name" value="Rev_trsase/Diguanyl_cyclase"/>
</dbReference>
<evidence type="ECO:0000259" key="1">
    <source>
        <dbReference type="PROSITE" id="PS50878"/>
    </source>
</evidence>
<feature type="non-terminal residue" evidence="2">
    <location>
        <position position="1"/>
    </location>
</feature>
<dbReference type="InterPro" id="IPR043502">
    <property type="entry name" value="DNA/RNA_pol_sf"/>
</dbReference>
<dbReference type="Gene3D" id="3.30.70.270">
    <property type="match status" value="1"/>
</dbReference>
<evidence type="ECO:0000313" key="2">
    <source>
        <dbReference type="EMBL" id="KRH92165.1"/>
    </source>
</evidence>
<gene>
    <name evidence="2" type="ORF">M153_10584000584</name>
</gene>
<accession>A0A0R0LW72</accession>
<name>A0A0R0LW72_9MICR</name>
<feature type="domain" description="Reverse transcriptase" evidence="1">
    <location>
        <begin position="1"/>
        <end position="80"/>
    </location>
</feature>
<dbReference type="Proteomes" id="UP000051530">
    <property type="component" value="Unassembled WGS sequence"/>
</dbReference>
<dbReference type="VEuPathDB" id="MicrosporidiaDB:M153_10584000584"/>
<dbReference type="PANTHER" id="PTHR24559:SF444">
    <property type="entry name" value="REVERSE TRANSCRIPTASE DOMAIN-CONTAINING PROTEIN"/>
    <property type="match status" value="1"/>
</dbReference>
<dbReference type="OrthoDB" id="2193921at2759"/>
<dbReference type="InterPro" id="IPR000477">
    <property type="entry name" value="RT_dom"/>
</dbReference>
<dbReference type="PROSITE" id="PS50878">
    <property type="entry name" value="RT_POL"/>
    <property type="match status" value="1"/>
</dbReference>
<organism evidence="2 3">
    <name type="scientific">Pseudoloma neurophilia</name>
    <dbReference type="NCBI Taxonomy" id="146866"/>
    <lineage>
        <taxon>Eukaryota</taxon>
        <taxon>Fungi</taxon>
        <taxon>Fungi incertae sedis</taxon>
        <taxon>Microsporidia</taxon>
        <taxon>Pseudoloma</taxon>
    </lineage>
</organism>
<dbReference type="Pfam" id="PF00078">
    <property type="entry name" value="RVT_1"/>
    <property type="match status" value="1"/>
</dbReference>
<dbReference type="InterPro" id="IPR053134">
    <property type="entry name" value="RNA-dir_DNA_polymerase"/>
</dbReference>
<protein>
    <submittedName>
        <fullName evidence="2">Putative transposable element</fullName>
    </submittedName>
</protein>
<dbReference type="EMBL" id="LGUB01001149">
    <property type="protein sequence ID" value="KRH92165.1"/>
    <property type="molecule type" value="Genomic_DNA"/>
</dbReference>
<keyword evidence="3" id="KW-1185">Reference proteome</keyword>
<dbReference type="PANTHER" id="PTHR24559">
    <property type="entry name" value="TRANSPOSON TY3-I GAG-POL POLYPROTEIN"/>
    <property type="match status" value="1"/>
</dbReference>
<dbReference type="SUPFAM" id="SSF56672">
    <property type="entry name" value="DNA/RNA polymerases"/>
    <property type="match status" value="1"/>
</dbReference>
<reference evidence="2 3" key="1">
    <citation type="submission" date="2015-07" db="EMBL/GenBank/DDBJ databases">
        <title>The genome of Pseudoloma neurophilia, a relevant intracellular parasite of the zebrafish.</title>
        <authorList>
            <person name="Ndikumana S."/>
            <person name="Pelin A."/>
            <person name="Sanders J."/>
            <person name="Corradi N."/>
        </authorList>
    </citation>
    <scope>NUCLEOTIDE SEQUENCE [LARGE SCALE GENOMIC DNA]</scope>
    <source>
        <strain evidence="2 3">MK1</strain>
    </source>
</reference>
<evidence type="ECO:0000313" key="3">
    <source>
        <dbReference type="Proteomes" id="UP000051530"/>
    </source>
</evidence>
<proteinExistence type="predicted"/>
<sequence length="80" mass="9344">LNSKKYFSVLDAISGHYQLNMDHDSRESLAFSWKNGHYEFICMPFSLCNAPATFEHAMDEILQKENDKFVQNHLDDTIVF</sequence>
<comment type="caution">
    <text evidence="2">The sequence shown here is derived from an EMBL/GenBank/DDBJ whole genome shotgun (WGS) entry which is preliminary data.</text>
</comment>
<dbReference type="Gene3D" id="3.10.10.10">
    <property type="entry name" value="HIV Type 1 Reverse Transcriptase, subunit A, domain 1"/>
    <property type="match status" value="1"/>
</dbReference>